<gene>
    <name evidence="2" type="ORF">HNP48_002668</name>
</gene>
<dbReference type="Proteomes" id="UP000575083">
    <property type="component" value="Unassembled WGS sequence"/>
</dbReference>
<accession>A0A7X0U9B5</accession>
<evidence type="ECO:0000256" key="1">
    <source>
        <dbReference type="SAM" id="Phobius"/>
    </source>
</evidence>
<name>A0A7X0U9B5_9BURK</name>
<comment type="caution">
    <text evidence="2">The sequence shown here is derived from an EMBL/GenBank/DDBJ whole genome shotgun (WGS) entry which is preliminary data.</text>
</comment>
<proteinExistence type="predicted"/>
<evidence type="ECO:0000313" key="2">
    <source>
        <dbReference type="EMBL" id="MBB6559996.1"/>
    </source>
</evidence>
<reference evidence="2 3" key="1">
    <citation type="submission" date="2020-08" db="EMBL/GenBank/DDBJ databases">
        <title>Functional genomics of gut bacteria from endangered species of beetles.</title>
        <authorList>
            <person name="Carlos-Shanley C."/>
        </authorList>
    </citation>
    <scope>NUCLEOTIDE SEQUENCE [LARGE SCALE GENOMIC DNA]</scope>
    <source>
        <strain evidence="2 3">S00198</strain>
    </source>
</reference>
<feature type="transmembrane region" description="Helical" evidence="1">
    <location>
        <begin position="6"/>
        <end position="27"/>
    </location>
</feature>
<organism evidence="2 3">
    <name type="scientific">Acidovorax soli</name>
    <dbReference type="NCBI Taxonomy" id="592050"/>
    <lineage>
        <taxon>Bacteria</taxon>
        <taxon>Pseudomonadati</taxon>
        <taxon>Pseudomonadota</taxon>
        <taxon>Betaproteobacteria</taxon>
        <taxon>Burkholderiales</taxon>
        <taxon>Comamonadaceae</taxon>
        <taxon>Acidovorax</taxon>
    </lineage>
</organism>
<keyword evidence="1" id="KW-1133">Transmembrane helix</keyword>
<protein>
    <submittedName>
        <fullName evidence="2">Uncharacterized protein</fullName>
    </submittedName>
</protein>
<keyword evidence="1" id="KW-0472">Membrane</keyword>
<sequence>MGQERAAVWAAWALAVASPFLLLWALLRLWHGTWDLRAPARWKAARIRQALGYEVQEHELGPTRDESLFIATWVKDLLGRRKAKG</sequence>
<keyword evidence="1" id="KW-0812">Transmembrane</keyword>
<dbReference type="EMBL" id="JACHLK010000004">
    <property type="protein sequence ID" value="MBB6559996.1"/>
    <property type="molecule type" value="Genomic_DNA"/>
</dbReference>
<evidence type="ECO:0000313" key="3">
    <source>
        <dbReference type="Proteomes" id="UP000575083"/>
    </source>
</evidence>
<keyword evidence="3" id="KW-1185">Reference proteome</keyword>
<dbReference type="RefSeq" id="WP_184857541.1">
    <property type="nucleotide sequence ID" value="NZ_JACHLK010000004.1"/>
</dbReference>
<dbReference type="AlphaFoldDB" id="A0A7X0U9B5"/>